<comment type="catalytic activity">
    <reaction evidence="16">
        <text>Preferential cleavage: (Ac)2-L-Lys-D-Ala-|-D-Ala. Also transpeptidation of peptidyl-alanyl moieties that are N-acyl substituents of D-alanine.</text>
        <dbReference type="EC" id="3.4.16.4"/>
    </reaction>
</comment>
<dbReference type="GO" id="GO:0006508">
    <property type="term" value="P:proteolysis"/>
    <property type="evidence" value="ECO:0007669"/>
    <property type="project" value="UniProtKB-KW"/>
</dbReference>
<dbReference type="Proteomes" id="UP000622860">
    <property type="component" value="Unassembled WGS sequence"/>
</dbReference>
<comment type="similarity">
    <text evidence="1">In the C-terminal section; belongs to the transpeptidase family.</text>
</comment>
<dbReference type="Gene3D" id="3.40.710.10">
    <property type="entry name" value="DD-peptidase/beta-lactamase superfamily"/>
    <property type="match status" value="1"/>
</dbReference>
<evidence type="ECO:0000256" key="11">
    <source>
        <dbReference type="ARBA" id="ARBA00022984"/>
    </source>
</evidence>
<keyword evidence="14" id="KW-0511">Multifunctional enzyme</keyword>
<evidence type="ECO:0000256" key="5">
    <source>
        <dbReference type="ARBA" id="ARBA00022670"/>
    </source>
</evidence>
<organism evidence="21 22">
    <name type="scientific">Virgibacillus oceani</name>
    <dbReference type="NCBI Taxonomy" id="1479511"/>
    <lineage>
        <taxon>Bacteria</taxon>
        <taxon>Bacillati</taxon>
        <taxon>Bacillota</taxon>
        <taxon>Bacilli</taxon>
        <taxon>Bacillales</taxon>
        <taxon>Bacillaceae</taxon>
        <taxon>Virgibacillus</taxon>
    </lineage>
</organism>
<keyword evidence="15" id="KW-0961">Cell wall biogenesis/degradation</keyword>
<evidence type="ECO:0000313" key="22">
    <source>
        <dbReference type="Proteomes" id="UP000622860"/>
    </source>
</evidence>
<evidence type="ECO:0000259" key="20">
    <source>
        <dbReference type="Pfam" id="PF00912"/>
    </source>
</evidence>
<evidence type="ECO:0000256" key="12">
    <source>
        <dbReference type="ARBA" id="ARBA00022989"/>
    </source>
</evidence>
<evidence type="ECO:0000256" key="7">
    <source>
        <dbReference type="ARBA" id="ARBA00022679"/>
    </source>
</evidence>
<dbReference type="Gene3D" id="1.10.3810.10">
    <property type="entry name" value="Biosynthetic peptidoglycan transglycosylase-like"/>
    <property type="match status" value="1"/>
</dbReference>
<keyword evidence="12 18" id="KW-1133">Transmembrane helix</keyword>
<keyword evidence="8 18" id="KW-0812">Transmembrane</keyword>
<evidence type="ECO:0000256" key="2">
    <source>
        <dbReference type="ARBA" id="ARBA00007739"/>
    </source>
</evidence>
<evidence type="ECO:0000256" key="17">
    <source>
        <dbReference type="ARBA" id="ARBA00049902"/>
    </source>
</evidence>
<dbReference type="GO" id="GO:0009252">
    <property type="term" value="P:peptidoglycan biosynthetic process"/>
    <property type="evidence" value="ECO:0007669"/>
    <property type="project" value="UniProtKB-KW"/>
</dbReference>
<dbReference type="InterPro" id="IPR012338">
    <property type="entry name" value="Beta-lactam/transpept-like"/>
</dbReference>
<keyword evidence="10" id="KW-0133">Cell shape</keyword>
<evidence type="ECO:0000256" key="10">
    <source>
        <dbReference type="ARBA" id="ARBA00022960"/>
    </source>
</evidence>
<dbReference type="InterPro" id="IPR023346">
    <property type="entry name" value="Lysozyme-like_dom_sf"/>
</dbReference>
<dbReference type="GO" id="GO:0071555">
    <property type="term" value="P:cell wall organization"/>
    <property type="evidence" value="ECO:0007669"/>
    <property type="project" value="UniProtKB-KW"/>
</dbReference>
<feature type="domain" description="Glycosyl transferase family 51" evidence="20">
    <location>
        <begin position="65"/>
        <end position="239"/>
    </location>
</feature>
<feature type="domain" description="Penicillin-binding protein transpeptidase" evidence="19">
    <location>
        <begin position="331"/>
        <end position="603"/>
    </location>
</feature>
<proteinExistence type="inferred from homology"/>
<evidence type="ECO:0000313" key="21">
    <source>
        <dbReference type="EMBL" id="GGG75053.1"/>
    </source>
</evidence>
<keyword evidence="13 18" id="KW-0472">Membrane</keyword>
<dbReference type="FunFam" id="1.10.3810.10:FF:000001">
    <property type="entry name" value="Penicillin-binding protein 1A"/>
    <property type="match status" value="1"/>
</dbReference>
<evidence type="ECO:0000256" key="8">
    <source>
        <dbReference type="ARBA" id="ARBA00022692"/>
    </source>
</evidence>
<keyword evidence="9" id="KW-0378">Hydrolase</keyword>
<keyword evidence="7" id="KW-0808">Transferase</keyword>
<keyword evidence="11" id="KW-0573">Peptidoglycan synthesis</keyword>
<reference evidence="21" key="2">
    <citation type="submission" date="2020-09" db="EMBL/GenBank/DDBJ databases">
        <authorList>
            <person name="Sun Q."/>
            <person name="Zhou Y."/>
        </authorList>
    </citation>
    <scope>NUCLEOTIDE SEQUENCE</scope>
    <source>
        <strain evidence="21">CGMCC 1.12754</strain>
    </source>
</reference>
<keyword evidence="3" id="KW-1003">Cell membrane</keyword>
<accession>A0A917HD18</accession>
<gene>
    <name evidence="21" type="primary">pbpF</name>
    <name evidence="21" type="ORF">GCM10011398_19810</name>
</gene>
<evidence type="ECO:0000256" key="14">
    <source>
        <dbReference type="ARBA" id="ARBA00023268"/>
    </source>
</evidence>
<evidence type="ECO:0000256" key="1">
    <source>
        <dbReference type="ARBA" id="ARBA00007090"/>
    </source>
</evidence>
<dbReference type="SUPFAM" id="SSF53955">
    <property type="entry name" value="Lysozyme-like"/>
    <property type="match status" value="1"/>
</dbReference>
<keyword evidence="5" id="KW-0645">Protease</keyword>
<dbReference type="PANTHER" id="PTHR32282:SF32">
    <property type="entry name" value="PENICILLIN-BINDING PROTEIN 2A"/>
    <property type="match status" value="1"/>
</dbReference>
<dbReference type="GO" id="GO:0009002">
    <property type="term" value="F:serine-type D-Ala-D-Ala carboxypeptidase activity"/>
    <property type="evidence" value="ECO:0007669"/>
    <property type="project" value="UniProtKB-EC"/>
</dbReference>
<dbReference type="NCBIfam" id="TIGR02074">
    <property type="entry name" value="PBP_1a_fam"/>
    <property type="match status" value="1"/>
</dbReference>
<dbReference type="InterPro" id="IPR001460">
    <property type="entry name" value="PCN-bd_Tpept"/>
</dbReference>
<evidence type="ECO:0000256" key="6">
    <source>
        <dbReference type="ARBA" id="ARBA00022676"/>
    </source>
</evidence>
<evidence type="ECO:0000256" key="4">
    <source>
        <dbReference type="ARBA" id="ARBA00022645"/>
    </source>
</evidence>
<dbReference type="GO" id="GO:0030288">
    <property type="term" value="C:outer membrane-bounded periplasmic space"/>
    <property type="evidence" value="ECO:0007669"/>
    <property type="project" value="TreeGrafter"/>
</dbReference>
<dbReference type="GO" id="GO:0008360">
    <property type="term" value="P:regulation of cell shape"/>
    <property type="evidence" value="ECO:0007669"/>
    <property type="project" value="UniProtKB-KW"/>
</dbReference>
<evidence type="ECO:0000259" key="19">
    <source>
        <dbReference type="Pfam" id="PF00905"/>
    </source>
</evidence>
<evidence type="ECO:0000256" key="18">
    <source>
        <dbReference type="SAM" id="Phobius"/>
    </source>
</evidence>
<dbReference type="GO" id="GO:0008658">
    <property type="term" value="F:penicillin binding"/>
    <property type="evidence" value="ECO:0007669"/>
    <property type="project" value="InterPro"/>
</dbReference>
<comment type="similarity">
    <text evidence="2">In the N-terminal section; belongs to the glycosyltransferase 51 family.</text>
</comment>
<dbReference type="Pfam" id="PF00912">
    <property type="entry name" value="Transgly"/>
    <property type="match status" value="1"/>
</dbReference>
<dbReference type="SUPFAM" id="SSF56601">
    <property type="entry name" value="beta-lactamase/transpeptidase-like"/>
    <property type="match status" value="1"/>
</dbReference>
<reference evidence="21" key="1">
    <citation type="journal article" date="2014" name="Int. J. Syst. Evol. Microbiol.">
        <title>Complete genome sequence of Corynebacterium casei LMG S-19264T (=DSM 44701T), isolated from a smear-ripened cheese.</title>
        <authorList>
            <consortium name="US DOE Joint Genome Institute (JGI-PGF)"/>
            <person name="Walter F."/>
            <person name="Albersmeier A."/>
            <person name="Kalinowski J."/>
            <person name="Ruckert C."/>
        </authorList>
    </citation>
    <scope>NUCLEOTIDE SEQUENCE</scope>
    <source>
        <strain evidence="21">CGMCC 1.12754</strain>
    </source>
</reference>
<keyword evidence="22" id="KW-1185">Reference proteome</keyword>
<name>A0A917HD18_9BACI</name>
<feature type="transmembrane region" description="Helical" evidence="18">
    <location>
        <begin position="20"/>
        <end position="47"/>
    </location>
</feature>
<keyword evidence="4" id="KW-0121">Carboxypeptidase</keyword>
<dbReference type="PANTHER" id="PTHR32282">
    <property type="entry name" value="BINDING PROTEIN TRANSPEPTIDASE, PUTATIVE-RELATED"/>
    <property type="match status" value="1"/>
</dbReference>
<sequence length="723" mass="80764">MDKKKNKFEQLKSIPSKVKWYLLAAAFIIFFGLIGYFIIVFGGNLIVNEEDLILDAKTTIETLDGEVIASLYHENRTPIDINDIPEHVKNAFVAIEDRRYYDHAGVDFKSVTRAVFKDIVAMKKVEGASTITQQVAKNLFLHNDKTWMRKTKEVMAAIYLEREFSKDKILGLYVNGIYFGKGVYGIEAASQLFFSKSAKNLSLSEGAMLAGLAQAPNGYSPIHHPDRALTRRNTVLKAMDAAGMISTEKRVKEQGKTLGLHVKEKTPNPWADSYIDLVMKEAASVHQLSIDELKRGGYRIVVNMNDIAQQIAYEKFKNEDYFPGNTTGVEGAFVMMDQKNGSIIAAIGGRDYSLGDLNRVTVKRQPGSAMKPIAVYGPAMMKDNYQPYTILPDQKMDINGYTATNVDNDYAGAVSIYDALVKSKNAPSVWLLDEIGIPYAKEYLNRMNITIPDNGLAIALGGLSKGLTPLKMMESYRVFAHSGKAVNSHTINRIYDQDGEIMFQNEISETNVFSPQVAWNMTEILQANVDYGTAESGEYEKALAGKTGSTQHPFVDGQYKDAWFVGYTPEFVSALWMGYDRSDKNHYLTAGSKYPTMLTKAILTELDKRKSLASAFTKPENVDALAKPIKLPEQTELSASYTFGGISLVKGKLTWSGSADDRVVYHVYREKEGIDKRIGEVESDNEFIVDDISIFQTEDYYVVPYNPLTKIEGKRSNSVELSF</sequence>
<dbReference type="AlphaFoldDB" id="A0A917HD18"/>
<dbReference type="EMBL" id="BMFR01000007">
    <property type="protein sequence ID" value="GGG75053.1"/>
    <property type="molecule type" value="Genomic_DNA"/>
</dbReference>
<evidence type="ECO:0000256" key="9">
    <source>
        <dbReference type="ARBA" id="ARBA00022801"/>
    </source>
</evidence>
<dbReference type="RefSeq" id="WP_188455237.1">
    <property type="nucleotide sequence ID" value="NZ_BMFR01000007.1"/>
</dbReference>
<evidence type="ECO:0000256" key="13">
    <source>
        <dbReference type="ARBA" id="ARBA00023136"/>
    </source>
</evidence>
<protein>
    <submittedName>
        <fullName evidence="21">Penicillin-binding protein 1F</fullName>
    </submittedName>
</protein>
<keyword evidence="6" id="KW-0328">Glycosyltransferase</keyword>
<dbReference type="InterPro" id="IPR050396">
    <property type="entry name" value="Glycosyltr_51/Transpeptidase"/>
</dbReference>
<evidence type="ECO:0000256" key="15">
    <source>
        <dbReference type="ARBA" id="ARBA00023316"/>
    </source>
</evidence>
<dbReference type="InterPro" id="IPR036950">
    <property type="entry name" value="PBP_transglycosylase"/>
</dbReference>
<dbReference type="Pfam" id="PF00905">
    <property type="entry name" value="Transpeptidase"/>
    <property type="match status" value="1"/>
</dbReference>
<dbReference type="GO" id="GO:0008955">
    <property type="term" value="F:peptidoglycan glycosyltransferase activity"/>
    <property type="evidence" value="ECO:0007669"/>
    <property type="project" value="UniProtKB-EC"/>
</dbReference>
<comment type="caution">
    <text evidence="21">The sequence shown here is derived from an EMBL/GenBank/DDBJ whole genome shotgun (WGS) entry which is preliminary data.</text>
</comment>
<evidence type="ECO:0000256" key="16">
    <source>
        <dbReference type="ARBA" id="ARBA00034000"/>
    </source>
</evidence>
<evidence type="ECO:0000256" key="3">
    <source>
        <dbReference type="ARBA" id="ARBA00022475"/>
    </source>
</evidence>
<dbReference type="InterPro" id="IPR001264">
    <property type="entry name" value="Glyco_trans_51"/>
</dbReference>
<comment type="catalytic activity">
    <reaction evidence="17">
        <text>[GlcNAc-(1-&gt;4)-Mur2Ac(oyl-L-Ala-gamma-D-Glu-L-Lys-D-Ala-D-Ala)](n)-di-trans,octa-cis-undecaprenyl diphosphate + beta-D-GlcNAc-(1-&gt;4)-Mur2Ac(oyl-L-Ala-gamma-D-Glu-L-Lys-D-Ala-D-Ala)-di-trans,octa-cis-undecaprenyl diphosphate = [GlcNAc-(1-&gt;4)-Mur2Ac(oyl-L-Ala-gamma-D-Glu-L-Lys-D-Ala-D-Ala)](n+1)-di-trans,octa-cis-undecaprenyl diphosphate + di-trans,octa-cis-undecaprenyl diphosphate + H(+)</text>
        <dbReference type="Rhea" id="RHEA:23708"/>
        <dbReference type="Rhea" id="RHEA-COMP:9602"/>
        <dbReference type="Rhea" id="RHEA-COMP:9603"/>
        <dbReference type="ChEBI" id="CHEBI:15378"/>
        <dbReference type="ChEBI" id="CHEBI:58405"/>
        <dbReference type="ChEBI" id="CHEBI:60033"/>
        <dbReference type="ChEBI" id="CHEBI:78435"/>
        <dbReference type="EC" id="2.4.99.28"/>
    </reaction>
</comment>